<dbReference type="InterPro" id="IPR001441">
    <property type="entry name" value="UPP_synth-like"/>
</dbReference>
<feature type="binding site" evidence="2">
    <location>
        <position position="94"/>
    </location>
    <ligand>
        <name>substrate</name>
    </ligand>
</feature>
<dbReference type="PANTHER" id="PTHR10291:SF0">
    <property type="entry name" value="DEHYDRODOLICHYL DIPHOSPHATE SYNTHASE 2"/>
    <property type="match status" value="1"/>
</dbReference>
<dbReference type="GO" id="GO:0033850">
    <property type="term" value="F:Z-farnesyl diphosphate synthase activity"/>
    <property type="evidence" value="ECO:0007669"/>
    <property type="project" value="TreeGrafter"/>
</dbReference>
<evidence type="ECO:0000313" key="4">
    <source>
        <dbReference type="Proteomes" id="UP000276542"/>
    </source>
</evidence>
<dbReference type="Gene3D" id="3.40.1180.10">
    <property type="entry name" value="Decaprenyl diphosphate synthase-like"/>
    <property type="match status" value="1"/>
</dbReference>
<feature type="binding site" evidence="2">
    <location>
        <position position="77"/>
    </location>
    <ligand>
        <name>Mg(2+)</name>
        <dbReference type="ChEBI" id="CHEBI:18420"/>
    </ligand>
</feature>
<evidence type="ECO:0000313" key="3">
    <source>
        <dbReference type="EMBL" id="RJS47607.1"/>
    </source>
</evidence>
<proteinExistence type="inferred from homology"/>
<comment type="function">
    <text evidence="2">Catalyzes the condensation of isopentenyl diphosphate (IPP) with allylic pyrophosphates generating different type of terpenoids.</text>
</comment>
<evidence type="ECO:0000256" key="1">
    <source>
        <dbReference type="ARBA" id="ARBA00022679"/>
    </source>
</evidence>
<dbReference type="OrthoDB" id="4191603at2"/>
<dbReference type="NCBIfam" id="TIGR00055">
    <property type="entry name" value="uppS"/>
    <property type="match status" value="1"/>
</dbReference>
<feature type="active site" description="Proton acceptor" evidence="2">
    <location>
        <position position="125"/>
    </location>
</feature>
<comment type="caution">
    <text evidence="3">The sequence shown here is derived from an EMBL/GenBank/DDBJ whole genome shotgun (WGS) entry which is preliminary data.</text>
</comment>
<dbReference type="GO" id="GO:0030145">
    <property type="term" value="F:manganese ion binding"/>
    <property type="evidence" value="ECO:0007669"/>
    <property type="project" value="TreeGrafter"/>
</dbReference>
<comment type="subunit">
    <text evidence="2">Homodimer.</text>
</comment>
<dbReference type="Proteomes" id="UP000276542">
    <property type="component" value="Unassembled WGS sequence"/>
</dbReference>
<accession>A0A3A5HIP3</accession>
<name>A0A3A5HIP3_9ACTN</name>
<dbReference type="AlphaFoldDB" id="A0A3A5HIP3"/>
<keyword evidence="2" id="KW-0479">Metal-binding</keyword>
<dbReference type="Pfam" id="PF01255">
    <property type="entry name" value="Prenyltransf"/>
    <property type="match status" value="1"/>
</dbReference>
<dbReference type="GO" id="GO:0000287">
    <property type="term" value="F:magnesium ion binding"/>
    <property type="evidence" value="ECO:0007669"/>
    <property type="project" value="UniProtKB-UniRule"/>
</dbReference>
<dbReference type="GO" id="GO:0005829">
    <property type="term" value="C:cytosol"/>
    <property type="evidence" value="ECO:0007669"/>
    <property type="project" value="TreeGrafter"/>
</dbReference>
<feature type="binding site" evidence="2">
    <location>
        <begin position="251"/>
        <end position="253"/>
    </location>
    <ligand>
        <name>substrate</name>
    </ligand>
</feature>
<feature type="binding site" evidence="2">
    <location>
        <position position="128"/>
    </location>
    <ligand>
        <name>substrate</name>
    </ligand>
</feature>
<dbReference type="GO" id="GO:0005886">
    <property type="term" value="C:plasma membrane"/>
    <property type="evidence" value="ECO:0007669"/>
    <property type="project" value="TreeGrafter"/>
</dbReference>
<dbReference type="CDD" id="cd00475">
    <property type="entry name" value="Cis_IPPS"/>
    <property type="match status" value="1"/>
</dbReference>
<feature type="binding site" evidence="2">
    <location>
        <position position="264"/>
    </location>
    <ligand>
        <name>Mg(2+)</name>
        <dbReference type="ChEBI" id="CHEBI:18420"/>
    </ligand>
</feature>
<dbReference type="SUPFAM" id="SSF64005">
    <property type="entry name" value="Undecaprenyl diphosphate synthase"/>
    <property type="match status" value="1"/>
</dbReference>
<reference evidence="4" key="1">
    <citation type="submission" date="2018-09" db="EMBL/GenBank/DDBJ databases">
        <authorList>
            <person name="Zhu H."/>
        </authorList>
    </citation>
    <scope>NUCLEOTIDE SEQUENCE [LARGE SCALE GENOMIC DNA]</scope>
    <source>
        <strain evidence="4">K1W22B-1</strain>
    </source>
</reference>
<feature type="binding site" evidence="2">
    <location>
        <begin position="122"/>
        <end position="124"/>
    </location>
    <ligand>
        <name>substrate</name>
    </ligand>
</feature>
<keyword evidence="4" id="KW-1185">Reference proteome</keyword>
<dbReference type="PANTHER" id="PTHR10291">
    <property type="entry name" value="DEHYDRODOLICHYL DIPHOSPHATE SYNTHASE FAMILY MEMBER"/>
    <property type="match status" value="1"/>
</dbReference>
<dbReference type="InterPro" id="IPR036424">
    <property type="entry name" value="UPP_synth-like_sf"/>
</dbReference>
<sequence>MLPNRCKHWGNAAKHTTGPLTGRARLVPSPRVVPVQHRSRAAVRREPARLPQPHVSGATPPAIPAEFVPEHVAIVMDGNGRWAKERGLPRNAGHAQGEFALFDVVEGAIELGIKAISVYAFSTENWSRSPEEVRYLMGFNRDVVRRRRDEMHDLGVRVRWAGRAPRLWRSVLKELAVAEELTQGNDVLTLTMCINYGGRPELVDATRAIAREVAAGRLNPERIDEKTIGKHLYVPEFPDADLVWRTSGEQRLSNFMTWQSAYSEFVFSDVLWPDVDRTHLWAAVEEYARRDRRYGGAVPNQV</sequence>
<feature type="binding site" evidence="2">
    <location>
        <position position="245"/>
    </location>
    <ligand>
        <name>substrate</name>
    </ligand>
</feature>
<dbReference type="GO" id="GO:0008834">
    <property type="term" value="F:ditrans,polycis-undecaprenyl-diphosphate synthase [(2E,6E)-farnesyl-diphosphate specific] activity"/>
    <property type="evidence" value="ECO:0007669"/>
    <property type="project" value="TreeGrafter"/>
</dbReference>
<dbReference type="NCBIfam" id="NF011404">
    <property type="entry name" value="PRK14829.1"/>
    <property type="match status" value="1"/>
</dbReference>
<feature type="active site" evidence="2">
    <location>
        <position position="77"/>
    </location>
</feature>
<organism evidence="3 4">
    <name type="scientific">Nocardioides cavernaquae</name>
    <dbReference type="NCBI Taxonomy" id="2321396"/>
    <lineage>
        <taxon>Bacteria</taxon>
        <taxon>Bacillati</taxon>
        <taxon>Actinomycetota</taxon>
        <taxon>Actinomycetes</taxon>
        <taxon>Propionibacteriales</taxon>
        <taxon>Nocardioidaceae</taxon>
        <taxon>Nocardioides</taxon>
    </lineage>
</organism>
<keyword evidence="1 2" id="KW-0808">Transferase</keyword>
<keyword evidence="2" id="KW-0460">Magnesium</keyword>
<feature type="binding site" evidence="2">
    <location>
        <position position="82"/>
    </location>
    <ligand>
        <name>substrate</name>
    </ligand>
</feature>
<feature type="binding site" evidence="2">
    <location>
        <position position="126"/>
    </location>
    <ligand>
        <name>substrate</name>
    </ligand>
</feature>
<dbReference type="HAMAP" id="MF_01139">
    <property type="entry name" value="ISPT"/>
    <property type="match status" value="1"/>
</dbReference>
<protein>
    <recommendedName>
        <fullName evidence="2">Isoprenyl transferase</fullName>
        <ecNumber evidence="2">2.5.1.-</ecNumber>
    </recommendedName>
</protein>
<gene>
    <name evidence="3" type="ORF">D4739_16255</name>
</gene>
<feature type="binding site" evidence="2">
    <location>
        <position position="90"/>
    </location>
    <ligand>
        <name>substrate</name>
    </ligand>
</feature>
<dbReference type="EC" id="2.5.1.-" evidence="2"/>
<comment type="similarity">
    <text evidence="2">Belongs to the UPP synthase family.</text>
</comment>
<evidence type="ECO:0000256" key="2">
    <source>
        <dbReference type="HAMAP-Rule" id="MF_01139"/>
    </source>
</evidence>
<feature type="binding site" evidence="2">
    <location>
        <begin position="78"/>
        <end position="81"/>
    </location>
    <ligand>
        <name>substrate</name>
    </ligand>
</feature>
<comment type="cofactor">
    <cofactor evidence="2">
        <name>Mg(2+)</name>
        <dbReference type="ChEBI" id="CHEBI:18420"/>
    </cofactor>
    <text evidence="2">Binds 2 magnesium ions per subunit.</text>
</comment>
<dbReference type="GO" id="GO:0016094">
    <property type="term" value="P:polyprenol biosynthetic process"/>
    <property type="evidence" value="ECO:0007669"/>
    <property type="project" value="TreeGrafter"/>
</dbReference>
<dbReference type="EMBL" id="QYRP01000002">
    <property type="protein sequence ID" value="RJS47607.1"/>
    <property type="molecule type" value="Genomic_DNA"/>
</dbReference>